<protein>
    <recommendedName>
        <fullName evidence="1">DUF6950 domain-containing protein</fullName>
    </recommendedName>
</protein>
<comment type="caution">
    <text evidence="2">The sequence shown here is derived from an EMBL/GenBank/DDBJ whole genome shotgun (WGS) entry which is preliminary data.</text>
</comment>
<dbReference type="InterPro" id="IPR053802">
    <property type="entry name" value="DUF6950"/>
</dbReference>
<dbReference type="AlphaFoldDB" id="A0A1B7HN54"/>
<evidence type="ECO:0000313" key="2">
    <source>
        <dbReference type="EMBL" id="OAT17084.1"/>
    </source>
</evidence>
<evidence type="ECO:0000259" key="1">
    <source>
        <dbReference type="Pfam" id="PF22262"/>
    </source>
</evidence>
<dbReference type="EMBL" id="LXEP01000044">
    <property type="protein sequence ID" value="OAT17084.1"/>
    <property type="molecule type" value="Genomic_DNA"/>
</dbReference>
<feature type="domain" description="DUF6950" evidence="1">
    <location>
        <begin position="5"/>
        <end position="77"/>
    </location>
</feature>
<dbReference type="PATRIC" id="fig|1354253.4.peg.4443"/>
<sequence length="140" mass="16009">MFQKQAKITDYINEQIGQPIVYGENDCNLLCLKMVDIETGSDHFNKLVNQYTSVKEGLTKAKKIIGYSNALEIIKDNYEQTDDFSDGCLLVKEHKEGARKVFHVSVVYSGWALTMDNGFYKNIPAVQADYDSIWRIKKCL</sequence>
<gene>
    <name evidence="2" type="ORF">M977_04330</name>
</gene>
<evidence type="ECO:0000313" key="3">
    <source>
        <dbReference type="Proteomes" id="UP000078504"/>
    </source>
</evidence>
<organism evidence="2 3">
    <name type="scientific">Buttiauxella gaviniae ATCC 51604</name>
    <dbReference type="NCBI Taxonomy" id="1354253"/>
    <lineage>
        <taxon>Bacteria</taxon>
        <taxon>Pseudomonadati</taxon>
        <taxon>Pseudomonadota</taxon>
        <taxon>Gammaproteobacteria</taxon>
        <taxon>Enterobacterales</taxon>
        <taxon>Enterobacteriaceae</taxon>
        <taxon>Buttiauxella</taxon>
    </lineage>
</organism>
<reference evidence="2 3" key="1">
    <citation type="submission" date="2016-04" db="EMBL/GenBank/DDBJ databases">
        <title>ATOL: Assembling a taxonomically balanced genome-scale reconstruction of the evolutionary history of the Enterobacteriaceae.</title>
        <authorList>
            <person name="Plunkett G.III."/>
            <person name="Neeno-Eckwall E.C."/>
            <person name="Glasner J.D."/>
            <person name="Perna N.T."/>
        </authorList>
    </citation>
    <scope>NUCLEOTIDE SEQUENCE [LARGE SCALE GENOMIC DNA]</scope>
    <source>
        <strain evidence="2 3">ATCC 51604</strain>
    </source>
</reference>
<name>A0A1B7HN54_9ENTR</name>
<dbReference type="Proteomes" id="UP000078504">
    <property type="component" value="Unassembled WGS sequence"/>
</dbReference>
<accession>A0A1B7HN54</accession>
<proteinExistence type="predicted"/>
<dbReference type="Pfam" id="PF22262">
    <property type="entry name" value="DUF6950"/>
    <property type="match status" value="1"/>
</dbReference>
<dbReference type="RefSeq" id="WP_064518816.1">
    <property type="nucleotide sequence ID" value="NZ_LXEP01000044.1"/>
</dbReference>